<dbReference type="EMBL" id="WVHK01000011">
    <property type="protein sequence ID" value="MXV18987.1"/>
    <property type="molecule type" value="Genomic_DNA"/>
</dbReference>
<evidence type="ECO:0000256" key="4">
    <source>
        <dbReference type="ARBA" id="ARBA00022729"/>
    </source>
</evidence>
<dbReference type="GO" id="GO:0015768">
    <property type="term" value="P:maltose transport"/>
    <property type="evidence" value="ECO:0007669"/>
    <property type="project" value="TreeGrafter"/>
</dbReference>
<evidence type="ECO:0000313" key="6">
    <source>
        <dbReference type="EMBL" id="MXV18987.1"/>
    </source>
</evidence>
<dbReference type="Pfam" id="PF13416">
    <property type="entry name" value="SBP_bac_8"/>
    <property type="match status" value="1"/>
</dbReference>
<evidence type="ECO:0000256" key="3">
    <source>
        <dbReference type="ARBA" id="ARBA00022597"/>
    </source>
</evidence>
<organism evidence="6 7">
    <name type="scientific">Deinococcus xianganensis</name>
    <dbReference type="NCBI Taxonomy" id="1507289"/>
    <lineage>
        <taxon>Bacteria</taxon>
        <taxon>Thermotogati</taxon>
        <taxon>Deinococcota</taxon>
        <taxon>Deinococci</taxon>
        <taxon>Deinococcales</taxon>
        <taxon>Deinococcaceae</taxon>
        <taxon>Deinococcus</taxon>
    </lineage>
</organism>
<accession>A0A6I4YIX9</accession>
<evidence type="ECO:0000256" key="5">
    <source>
        <dbReference type="SAM" id="SignalP"/>
    </source>
</evidence>
<protein>
    <submittedName>
        <fullName evidence="6">Extracellular solute-binding protein</fullName>
    </submittedName>
</protein>
<dbReference type="CDD" id="cd13586">
    <property type="entry name" value="PBP2_Maltose_binding_like"/>
    <property type="match status" value="1"/>
</dbReference>
<reference evidence="6 7" key="1">
    <citation type="submission" date="2019-11" db="EMBL/GenBank/DDBJ databases">
        <title>Genome sequence of Deinococcus xianganensis Y35, AI-2 producing algicidal bacterium, isolated from lake water.</title>
        <authorList>
            <person name="Li Y."/>
        </authorList>
    </citation>
    <scope>NUCLEOTIDE SEQUENCE [LARGE SCALE GENOMIC DNA]</scope>
    <source>
        <strain evidence="6 7">Y35</strain>
    </source>
</reference>
<comment type="similarity">
    <text evidence="1">Belongs to the bacterial solute-binding protein 1 family.</text>
</comment>
<dbReference type="GO" id="GO:1901982">
    <property type="term" value="F:maltose binding"/>
    <property type="evidence" value="ECO:0007669"/>
    <property type="project" value="TreeGrafter"/>
</dbReference>
<evidence type="ECO:0000256" key="2">
    <source>
        <dbReference type="ARBA" id="ARBA00022448"/>
    </source>
</evidence>
<keyword evidence="2" id="KW-0813">Transport</keyword>
<evidence type="ECO:0000256" key="1">
    <source>
        <dbReference type="ARBA" id="ARBA00008520"/>
    </source>
</evidence>
<dbReference type="GO" id="GO:0055052">
    <property type="term" value="C:ATP-binding cassette (ABC) transporter complex, substrate-binding subunit-containing"/>
    <property type="evidence" value="ECO:0007669"/>
    <property type="project" value="TreeGrafter"/>
</dbReference>
<dbReference type="Proteomes" id="UP000430519">
    <property type="component" value="Unassembled WGS sequence"/>
</dbReference>
<dbReference type="PRINTS" id="PR00181">
    <property type="entry name" value="MALTOSEBP"/>
</dbReference>
<keyword evidence="3" id="KW-0762">Sugar transport</keyword>
<proteinExistence type="inferred from homology"/>
<evidence type="ECO:0000313" key="7">
    <source>
        <dbReference type="Proteomes" id="UP000430519"/>
    </source>
</evidence>
<dbReference type="RefSeq" id="WP_160977276.1">
    <property type="nucleotide sequence ID" value="NZ_WVHK01000011.1"/>
</dbReference>
<dbReference type="InterPro" id="IPR006059">
    <property type="entry name" value="SBP"/>
</dbReference>
<feature type="signal peptide" evidence="5">
    <location>
        <begin position="1"/>
        <end position="22"/>
    </location>
</feature>
<feature type="chain" id="PRO_5026133842" evidence="5">
    <location>
        <begin position="23"/>
        <end position="399"/>
    </location>
</feature>
<dbReference type="Gene3D" id="3.40.190.10">
    <property type="entry name" value="Periplasmic binding protein-like II"/>
    <property type="match status" value="2"/>
</dbReference>
<dbReference type="AlphaFoldDB" id="A0A6I4YIX9"/>
<dbReference type="SUPFAM" id="SSF53850">
    <property type="entry name" value="Periplasmic binding protein-like II"/>
    <property type="match status" value="1"/>
</dbReference>
<sequence>MNRLTRTALSLVSLSLVASAHAATLTVWNHFTDANELAWLQSQAAAYTKASGNKVVVVSVPLGEIPDKLIQSAPKGQGPDLIVTLPQDRFGQLAAAGVIEPMDKYVTSRSDLDRTALNAMTYKGKLFGLPMFAESVALIYNRKLVPSAPGTWNEFISVAQKNTGNGRFGFLTDLNNAYANFGFFSAYGGYVFKNTGGTLNVQDIGLGNAGAAKALQLMNDLRFKYNLVPEGVTADAAKGAFLDGRAAMIVTGPWDMGDIKKAGIDYGIGVLPTPPGASGKWGPFVGVQGVVLNAYGKNKAAAAQFARTLVTSTAQTGFNQAGGRIPVSLAARTKLKADPVVTGFGKAISAGTPMPNVPEMGQVWAPWGSAVALGVQKSGVNTAGILGTAVKEIQNAIRK</sequence>
<dbReference type="InterPro" id="IPR006060">
    <property type="entry name" value="Maltose/Cyclodextrin-bd"/>
</dbReference>
<keyword evidence="7" id="KW-1185">Reference proteome</keyword>
<keyword evidence="4 5" id="KW-0732">Signal</keyword>
<dbReference type="PANTHER" id="PTHR30061">
    <property type="entry name" value="MALTOSE-BINDING PERIPLASMIC PROTEIN"/>
    <property type="match status" value="1"/>
</dbReference>
<name>A0A6I4YIX9_9DEIO</name>
<comment type="caution">
    <text evidence="6">The sequence shown here is derived from an EMBL/GenBank/DDBJ whole genome shotgun (WGS) entry which is preliminary data.</text>
</comment>
<dbReference type="GO" id="GO:0015144">
    <property type="term" value="F:carbohydrate transmembrane transporter activity"/>
    <property type="evidence" value="ECO:0007669"/>
    <property type="project" value="InterPro"/>
</dbReference>
<dbReference type="GO" id="GO:0042956">
    <property type="term" value="P:maltodextrin transmembrane transport"/>
    <property type="evidence" value="ECO:0007669"/>
    <property type="project" value="TreeGrafter"/>
</dbReference>
<gene>
    <name evidence="6" type="ORF">GLX28_04955</name>
</gene>
<dbReference type="PANTHER" id="PTHR30061:SF50">
    <property type="entry name" value="MALTOSE_MALTODEXTRIN-BINDING PERIPLASMIC PROTEIN"/>
    <property type="match status" value="1"/>
</dbReference>